<keyword evidence="3" id="KW-1185">Reference proteome</keyword>
<dbReference type="CDD" id="cd01288">
    <property type="entry name" value="FabZ"/>
    <property type="match status" value="1"/>
</dbReference>
<dbReference type="SUPFAM" id="SSF54637">
    <property type="entry name" value="Thioesterase/thiol ester dehydrase-isomerase"/>
    <property type="match status" value="1"/>
</dbReference>
<proteinExistence type="predicted"/>
<dbReference type="GO" id="GO:0016829">
    <property type="term" value="F:lyase activity"/>
    <property type="evidence" value="ECO:0007669"/>
    <property type="project" value="UniProtKB-KW"/>
</dbReference>
<protein>
    <submittedName>
        <fullName evidence="2">Putative (3R)-hydroxymyristol-(Acyl carrier protein) dehydratase</fullName>
    </submittedName>
</protein>
<dbReference type="PANTHER" id="PTHR30272:SF1">
    <property type="entry name" value="3-HYDROXYACYL-[ACYL-CARRIER-PROTEIN] DEHYDRATASE"/>
    <property type="match status" value="1"/>
</dbReference>
<dbReference type="EMBL" id="AAQH01000005">
    <property type="protein sequence ID" value="EAT12719.1"/>
    <property type="molecule type" value="Genomic_DNA"/>
</dbReference>
<dbReference type="Pfam" id="PF07977">
    <property type="entry name" value="FabA"/>
    <property type="match status" value="1"/>
</dbReference>
<dbReference type="PANTHER" id="PTHR30272">
    <property type="entry name" value="3-HYDROXYACYL-[ACYL-CARRIER-PROTEIN] DEHYDRATASE"/>
    <property type="match status" value="1"/>
</dbReference>
<dbReference type="OrthoDB" id="9772788at2"/>
<dbReference type="InterPro" id="IPR029069">
    <property type="entry name" value="HotDog_dom_sf"/>
</dbReference>
<accession>Q1N372</accession>
<dbReference type="RefSeq" id="WP_007018508.1">
    <property type="nucleotide sequence ID" value="NZ_CH724117.1"/>
</dbReference>
<dbReference type="STRING" id="207949.RED65_13582"/>
<evidence type="ECO:0000256" key="1">
    <source>
        <dbReference type="ARBA" id="ARBA00023239"/>
    </source>
</evidence>
<reference evidence="2 3" key="1">
    <citation type="submission" date="2006-03" db="EMBL/GenBank/DDBJ databases">
        <authorList>
            <person name="Pinhassi J."/>
            <person name="Pedros-Alio C."/>
            <person name="Ferriera S."/>
            <person name="Johnson J."/>
            <person name="Kravitz S."/>
            <person name="Halpern A."/>
            <person name="Remington K."/>
            <person name="Beeson K."/>
            <person name="Tran B."/>
            <person name="Rogers Y.-H."/>
            <person name="Friedman R."/>
            <person name="Venter J.C."/>
        </authorList>
    </citation>
    <scope>NUCLEOTIDE SEQUENCE [LARGE SCALE GENOMIC DNA]</scope>
    <source>
        <strain evidence="2 3">RED65</strain>
    </source>
</reference>
<dbReference type="Proteomes" id="UP000004263">
    <property type="component" value="Unassembled WGS sequence"/>
</dbReference>
<dbReference type="InterPro" id="IPR013114">
    <property type="entry name" value="FabA_FabZ"/>
</dbReference>
<sequence length="211" mass="23980">MTTVTRRKRVGKDFILVEPFMLQKLSVFRQPFMMVDRIVNFQDGEKPKIQSIKTVASNEPHFVGHFPGYPVMPGVLIAETFGQTSEYMNLILQFIDSYEQDTGIRLEDPHELKAALHCPQGIERAQKLQQKTMGFLASQDLKFKGVVYPGDVLEISSEMFLVDSAGFNHFNVEARVGKKIVCSGRMSNWRQTDIGFGFQEPQETEEEIAAL</sequence>
<evidence type="ECO:0000313" key="2">
    <source>
        <dbReference type="EMBL" id="EAT12719.1"/>
    </source>
</evidence>
<evidence type="ECO:0000313" key="3">
    <source>
        <dbReference type="Proteomes" id="UP000004263"/>
    </source>
</evidence>
<gene>
    <name evidence="2" type="ORF">RED65_13582</name>
</gene>
<dbReference type="AlphaFoldDB" id="Q1N372"/>
<comment type="caution">
    <text evidence="2">The sequence shown here is derived from an EMBL/GenBank/DDBJ whole genome shotgun (WGS) entry which is preliminary data.</text>
</comment>
<keyword evidence="1" id="KW-0456">Lyase</keyword>
<dbReference type="HOGENOM" id="CLU_1479857_0_0_6"/>
<name>Q1N372_9GAMM</name>
<organism evidence="2 3">
    <name type="scientific">Bermanella marisrubri</name>
    <dbReference type="NCBI Taxonomy" id="207949"/>
    <lineage>
        <taxon>Bacteria</taxon>
        <taxon>Pseudomonadati</taxon>
        <taxon>Pseudomonadota</taxon>
        <taxon>Gammaproteobacteria</taxon>
        <taxon>Oceanospirillales</taxon>
        <taxon>Oceanospirillaceae</taxon>
        <taxon>Bermanella</taxon>
    </lineage>
</organism>
<dbReference type="Gene3D" id="3.10.129.10">
    <property type="entry name" value="Hotdog Thioesterase"/>
    <property type="match status" value="1"/>
</dbReference>